<accession>A0A5B9W797</accession>
<feature type="domain" description="DUF5615" evidence="1">
    <location>
        <begin position="1"/>
        <end position="109"/>
    </location>
</feature>
<gene>
    <name evidence="2" type="ORF">OJF2_44480</name>
</gene>
<evidence type="ECO:0000259" key="1">
    <source>
        <dbReference type="Pfam" id="PF18480"/>
    </source>
</evidence>
<sequence>MLFKVDENLHTDIAEMLRAEGHDAVSVHDQALSGHPDEEIGEVCRREGRVIVTQDLDFANIVAYPPEDYAGIIVLRLREPSRRSSLAAMRRILPLLTTEPLSGCLWTVDDMGIRIRQGGQP</sequence>
<dbReference type="AlphaFoldDB" id="A0A5B9W797"/>
<dbReference type="RefSeq" id="WP_148595631.1">
    <property type="nucleotide sequence ID" value="NZ_CP042997.1"/>
</dbReference>
<dbReference type="Pfam" id="PF18480">
    <property type="entry name" value="DUF5615"/>
    <property type="match status" value="1"/>
</dbReference>
<dbReference type="KEGG" id="agv:OJF2_44480"/>
<reference evidence="2 3" key="1">
    <citation type="submission" date="2019-08" db="EMBL/GenBank/DDBJ databases">
        <title>Deep-cultivation of Planctomycetes and their phenomic and genomic characterization uncovers novel biology.</title>
        <authorList>
            <person name="Wiegand S."/>
            <person name="Jogler M."/>
            <person name="Boedeker C."/>
            <person name="Pinto D."/>
            <person name="Vollmers J."/>
            <person name="Rivas-Marin E."/>
            <person name="Kohn T."/>
            <person name="Peeters S.H."/>
            <person name="Heuer A."/>
            <person name="Rast P."/>
            <person name="Oberbeckmann S."/>
            <person name="Bunk B."/>
            <person name="Jeske O."/>
            <person name="Meyerdierks A."/>
            <person name="Storesund J.E."/>
            <person name="Kallscheuer N."/>
            <person name="Luecker S."/>
            <person name="Lage O.M."/>
            <person name="Pohl T."/>
            <person name="Merkel B.J."/>
            <person name="Hornburger P."/>
            <person name="Mueller R.-W."/>
            <person name="Bruemmer F."/>
            <person name="Labrenz M."/>
            <person name="Spormann A.M."/>
            <person name="Op den Camp H."/>
            <person name="Overmann J."/>
            <person name="Amann R."/>
            <person name="Jetten M.S.M."/>
            <person name="Mascher T."/>
            <person name="Medema M.H."/>
            <person name="Devos D.P."/>
            <person name="Kaster A.-K."/>
            <person name="Ovreas L."/>
            <person name="Rohde M."/>
            <person name="Galperin M.Y."/>
            <person name="Jogler C."/>
        </authorList>
    </citation>
    <scope>NUCLEOTIDE SEQUENCE [LARGE SCALE GENOMIC DNA]</scope>
    <source>
        <strain evidence="2 3">OJF2</strain>
    </source>
</reference>
<protein>
    <recommendedName>
        <fullName evidence="1">DUF5615 domain-containing protein</fullName>
    </recommendedName>
</protein>
<proteinExistence type="predicted"/>
<evidence type="ECO:0000313" key="3">
    <source>
        <dbReference type="Proteomes" id="UP000324233"/>
    </source>
</evidence>
<evidence type="ECO:0000313" key="2">
    <source>
        <dbReference type="EMBL" id="QEH35891.1"/>
    </source>
</evidence>
<keyword evidence="3" id="KW-1185">Reference proteome</keyword>
<dbReference type="InterPro" id="IPR041049">
    <property type="entry name" value="DUF5615"/>
</dbReference>
<dbReference type="Proteomes" id="UP000324233">
    <property type="component" value="Chromosome"/>
</dbReference>
<dbReference type="EMBL" id="CP042997">
    <property type="protein sequence ID" value="QEH35891.1"/>
    <property type="molecule type" value="Genomic_DNA"/>
</dbReference>
<dbReference type="OrthoDB" id="3216372at2"/>
<organism evidence="2 3">
    <name type="scientific">Aquisphaera giovannonii</name>
    <dbReference type="NCBI Taxonomy" id="406548"/>
    <lineage>
        <taxon>Bacteria</taxon>
        <taxon>Pseudomonadati</taxon>
        <taxon>Planctomycetota</taxon>
        <taxon>Planctomycetia</taxon>
        <taxon>Isosphaerales</taxon>
        <taxon>Isosphaeraceae</taxon>
        <taxon>Aquisphaera</taxon>
    </lineage>
</organism>
<name>A0A5B9W797_9BACT</name>